<gene>
    <name evidence="2" type="ORF">GJ744_006518</name>
</gene>
<proteinExistence type="predicted"/>
<accession>A0A8H7AUR7</accession>
<comment type="caution">
    <text evidence="2">The sequence shown here is derived from an EMBL/GenBank/DDBJ whole genome shotgun (WGS) entry which is preliminary data.</text>
</comment>
<dbReference type="Proteomes" id="UP000606974">
    <property type="component" value="Unassembled WGS sequence"/>
</dbReference>
<dbReference type="InterPro" id="IPR046541">
    <property type="entry name" value="DUF6606"/>
</dbReference>
<dbReference type="EMBL" id="JAACFV010000003">
    <property type="protein sequence ID" value="KAF7513904.1"/>
    <property type="molecule type" value="Genomic_DNA"/>
</dbReference>
<evidence type="ECO:0000259" key="1">
    <source>
        <dbReference type="Pfam" id="PF20255"/>
    </source>
</evidence>
<feature type="domain" description="DUF6606" evidence="1">
    <location>
        <begin position="15"/>
        <end position="117"/>
    </location>
</feature>
<evidence type="ECO:0000313" key="3">
    <source>
        <dbReference type="Proteomes" id="UP000606974"/>
    </source>
</evidence>
<dbReference type="OrthoDB" id="4133945at2759"/>
<sequence>MSRAPASRSILLESLVNHVALPPRLPGKEDNNLDQIQYALTGYLIDARGTLRDSSNGEFSREWESVRTILHTCKILNTGGKLNKTSLVTHFRNLDRKDHLILHIAEQNAGLLIQRQHE</sequence>
<reference evidence="2" key="1">
    <citation type="submission" date="2020-02" db="EMBL/GenBank/DDBJ databases">
        <authorList>
            <person name="Palmer J.M."/>
        </authorList>
    </citation>
    <scope>NUCLEOTIDE SEQUENCE</scope>
    <source>
        <strain evidence="2">EPUS1.4</strain>
        <tissue evidence="2">Thallus</tissue>
    </source>
</reference>
<keyword evidence="3" id="KW-1185">Reference proteome</keyword>
<evidence type="ECO:0000313" key="2">
    <source>
        <dbReference type="EMBL" id="KAF7513904.1"/>
    </source>
</evidence>
<name>A0A8H7AUR7_9EURO</name>
<protein>
    <recommendedName>
        <fullName evidence="1">DUF6606 domain-containing protein</fullName>
    </recommendedName>
</protein>
<dbReference type="Pfam" id="PF20255">
    <property type="entry name" value="DUF6606"/>
    <property type="match status" value="1"/>
</dbReference>
<organism evidence="2 3">
    <name type="scientific">Endocarpon pusillum</name>
    <dbReference type="NCBI Taxonomy" id="364733"/>
    <lineage>
        <taxon>Eukaryota</taxon>
        <taxon>Fungi</taxon>
        <taxon>Dikarya</taxon>
        <taxon>Ascomycota</taxon>
        <taxon>Pezizomycotina</taxon>
        <taxon>Eurotiomycetes</taxon>
        <taxon>Chaetothyriomycetidae</taxon>
        <taxon>Verrucariales</taxon>
        <taxon>Verrucariaceae</taxon>
        <taxon>Endocarpon</taxon>
    </lineage>
</organism>
<dbReference type="AlphaFoldDB" id="A0A8H7AUR7"/>